<comment type="caution">
    <text evidence="2">The sequence shown here is derived from an EMBL/GenBank/DDBJ whole genome shotgun (WGS) entry which is preliminary data.</text>
</comment>
<evidence type="ECO:0000256" key="1">
    <source>
        <dbReference type="SAM" id="MobiDB-lite"/>
    </source>
</evidence>
<evidence type="ECO:0000313" key="2">
    <source>
        <dbReference type="EMBL" id="KAK8781792.1"/>
    </source>
</evidence>
<keyword evidence="3" id="KW-1185">Reference proteome</keyword>
<sequence>MHHDHHQSRARAARASVGSPACGRQEDLWPDVQLSSIISICLQPRHMIGPKESSEGIMKNKNNDWPAPIWSMANLRCSTFGQ</sequence>
<feature type="region of interest" description="Disordered" evidence="1">
    <location>
        <begin position="1"/>
        <end position="25"/>
    </location>
</feature>
<evidence type="ECO:0000313" key="3">
    <source>
        <dbReference type="Proteomes" id="UP001321473"/>
    </source>
</evidence>
<dbReference type="AlphaFoldDB" id="A0AAQ4F4Y3"/>
<organism evidence="2 3">
    <name type="scientific">Amblyomma americanum</name>
    <name type="common">Lone star tick</name>
    <dbReference type="NCBI Taxonomy" id="6943"/>
    <lineage>
        <taxon>Eukaryota</taxon>
        <taxon>Metazoa</taxon>
        <taxon>Ecdysozoa</taxon>
        <taxon>Arthropoda</taxon>
        <taxon>Chelicerata</taxon>
        <taxon>Arachnida</taxon>
        <taxon>Acari</taxon>
        <taxon>Parasitiformes</taxon>
        <taxon>Ixodida</taxon>
        <taxon>Ixodoidea</taxon>
        <taxon>Ixodidae</taxon>
        <taxon>Amblyomminae</taxon>
        <taxon>Amblyomma</taxon>
    </lineage>
</organism>
<feature type="compositionally biased region" description="Basic residues" evidence="1">
    <location>
        <begin position="1"/>
        <end position="12"/>
    </location>
</feature>
<accession>A0AAQ4F4Y3</accession>
<reference evidence="2 3" key="1">
    <citation type="journal article" date="2023" name="Arcadia Sci">
        <title>De novo assembly of a long-read Amblyomma americanum tick genome.</title>
        <authorList>
            <person name="Chou S."/>
            <person name="Poskanzer K.E."/>
            <person name="Rollins M."/>
            <person name="Thuy-Boun P.S."/>
        </authorList>
    </citation>
    <scope>NUCLEOTIDE SEQUENCE [LARGE SCALE GENOMIC DNA]</scope>
    <source>
        <strain evidence="2">F_SG_1</strain>
        <tissue evidence="2">Salivary glands</tissue>
    </source>
</reference>
<dbReference type="EMBL" id="JARKHS020007326">
    <property type="protein sequence ID" value="KAK8781792.1"/>
    <property type="molecule type" value="Genomic_DNA"/>
</dbReference>
<name>A0AAQ4F4Y3_AMBAM</name>
<dbReference type="Proteomes" id="UP001321473">
    <property type="component" value="Unassembled WGS sequence"/>
</dbReference>
<proteinExistence type="predicted"/>
<protein>
    <submittedName>
        <fullName evidence="2">Uncharacterized protein</fullName>
    </submittedName>
</protein>
<gene>
    <name evidence="2" type="ORF">V5799_016866</name>
</gene>